<dbReference type="EMBL" id="CAJJDM010000055">
    <property type="protein sequence ID" value="CAD8075881.1"/>
    <property type="molecule type" value="Genomic_DNA"/>
</dbReference>
<name>A0A8S1MCH2_PARPR</name>
<dbReference type="Proteomes" id="UP000688137">
    <property type="component" value="Unassembled WGS sequence"/>
</dbReference>
<dbReference type="AlphaFoldDB" id="A0A8S1MCH2"/>
<accession>A0A8S1MCH2</accession>
<proteinExistence type="predicted"/>
<protein>
    <submittedName>
        <fullName evidence="1">Uncharacterized protein</fullName>
    </submittedName>
</protein>
<keyword evidence="2" id="KW-1185">Reference proteome</keyword>
<evidence type="ECO:0000313" key="2">
    <source>
        <dbReference type="Proteomes" id="UP000688137"/>
    </source>
</evidence>
<dbReference type="OMA" id="MMMISDY"/>
<sequence>MDYKFQIHLQKMLVKQMNMEIHIQVILCQPLKNMLLNKSINNDIIQKQLEGKYNFHQQLDQLFLPRVMNLFCLKKMNMMMMISDYQLKAYLGEENQLLRHMQLNFSFLWLHIKF</sequence>
<reference evidence="1" key="1">
    <citation type="submission" date="2021-01" db="EMBL/GenBank/DDBJ databases">
        <authorList>
            <consortium name="Genoscope - CEA"/>
            <person name="William W."/>
        </authorList>
    </citation>
    <scope>NUCLEOTIDE SEQUENCE</scope>
</reference>
<gene>
    <name evidence="1" type="ORF">PPRIM_AZ9-3.1.T0550122</name>
</gene>
<organism evidence="1 2">
    <name type="scientific">Paramecium primaurelia</name>
    <dbReference type="NCBI Taxonomy" id="5886"/>
    <lineage>
        <taxon>Eukaryota</taxon>
        <taxon>Sar</taxon>
        <taxon>Alveolata</taxon>
        <taxon>Ciliophora</taxon>
        <taxon>Intramacronucleata</taxon>
        <taxon>Oligohymenophorea</taxon>
        <taxon>Peniculida</taxon>
        <taxon>Parameciidae</taxon>
        <taxon>Paramecium</taxon>
    </lineage>
</organism>
<evidence type="ECO:0000313" key="1">
    <source>
        <dbReference type="EMBL" id="CAD8075881.1"/>
    </source>
</evidence>
<comment type="caution">
    <text evidence="1">The sequence shown here is derived from an EMBL/GenBank/DDBJ whole genome shotgun (WGS) entry which is preliminary data.</text>
</comment>